<dbReference type="GO" id="GO:0003724">
    <property type="term" value="F:RNA helicase activity"/>
    <property type="evidence" value="ECO:0007669"/>
    <property type="project" value="UniProtKB-EC"/>
</dbReference>
<dbReference type="Gene3D" id="2.30.30.140">
    <property type="match status" value="2"/>
</dbReference>
<dbReference type="GO" id="GO:0008270">
    <property type="term" value="F:zinc ion binding"/>
    <property type="evidence" value="ECO:0007669"/>
    <property type="project" value="UniProtKB-KW"/>
</dbReference>
<accession>B3MPC9</accession>
<evidence type="ECO:0000256" key="1">
    <source>
        <dbReference type="ARBA" id="ARBA00012552"/>
    </source>
</evidence>
<dbReference type="SUPFAM" id="SSF52540">
    <property type="entry name" value="P-loop containing nucleoside triphosphate hydrolases"/>
    <property type="match status" value="1"/>
</dbReference>
<dbReference type="Gene3D" id="3.40.50.300">
    <property type="entry name" value="P-loop containing nucleotide triphosphate hydrolases"/>
    <property type="match status" value="1"/>
</dbReference>
<feature type="region of interest" description="Disordered" evidence="9">
    <location>
        <begin position="426"/>
        <end position="454"/>
    </location>
</feature>
<dbReference type="GO" id="GO:0042078">
    <property type="term" value="P:germ-line stem cell division"/>
    <property type="evidence" value="ECO:0007669"/>
    <property type="project" value="TreeGrafter"/>
</dbReference>
<dbReference type="PROSITE" id="PS51203">
    <property type="entry name" value="CS"/>
    <property type="match status" value="1"/>
</dbReference>
<dbReference type="KEGG" id="dan:6496969"/>
<feature type="compositionally biased region" description="Acidic residues" evidence="9">
    <location>
        <begin position="1495"/>
        <end position="1518"/>
    </location>
</feature>
<comment type="catalytic activity">
    <reaction evidence="7">
        <text>ATP + H2O = ADP + phosphate + H(+)</text>
        <dbReference type="Rhea" id="RHEA:13065"/>
        <dbReference type="ChEBI" id="CHEBI:15377"/>
        <dbReference type="ChEBI" id="CHEBI:15378"/>
        <dbReference type="ChEBI" id="CHEBI:30616"/>
        <dbReference type="ChEBI" id="CHEBI:43474"/>
        <dbReference type="ChEBI" id="CHEBI:456216"/>
        <dbReference type="EC" id="3.6.4.13"/>
    </reaction>
</comment>
<keyword evidence="13" id="KW-1185">Reference proteome</keyword>
<feature type="domain" description="C3H1-type" evidence="10">
    <location>
        <begin position="879"/>
        <end position="905"/>
    </location>
</feature>
<dbReference type="CTD" id="34331"/>
<dbReference type="GO" id="GO:0140990">
    <property type="term" value="P:primary piRNA processing"/>
    <property type="evidence" value="ECO:0007669"/>
    <property type="project" value="EnsemblMetazoa"/>
</dbReference>
<keyword evidence="4" id="KW-0378">Hydrolase</keyword>
<reference evidence="12 13" key="1">
    <citation type="journal article" date="2007" name="Nature">
        <title>Evolution of genes and genomes on the Drosophila phylogeny.</title>
        <authorList>
            <consortium name="Drosophila 12 Genomes Consortium"/>
            <person name="Clark A.G."/>
            <person name="Eisen M.B."/>
            <person name="Smith D.R."/>
            <person name="Bergman C.M."/>
            <person name="Oliver B."/>
            <person name="Markow T.A."/>
            <person name="Kaufman T.C."/>
            <person name="Kellis M."/>
            <person name="Gelbart W."/>
            <person name="Iyer V.N."/>
            <person name="Pollard D.A."/>
            <person name="Sackton T.B."/>
            <person name="Larracuente A.M."/>
            <person name="Singh N.D."/>
            <person name="Abad J.P."/>
            <person name="Abt D.N."/>
            <person name="Adryan B."/>
            <person name="Aguade M."/>
            <person name="Akashi H."/>
            <person name="Anderson W.W."/>
            <person name="Aquadro C.F."/>
            <person name="Ardell D.H."/>
            <person name="Arguello R."/>
            <person name="Artieri C.G."/>
            <person name="Barbash D.A."/>
            <person name="Barker D."/>
            <person name="Barsanti P."/>
            <person name="Batterham P."/>
            <person name="Batzoglou S."/>
            <person name="Begun D."/>
            <person name="Bhutkar A."/>
            <person name="Blanco E."/>
            <person name="Bosak S.A."/>
            <person name="Bradley R.K."/>
            <person name="Brand A.D."/>
            <person name="Brent M.R."/>
            <person name="Brooks A.N."/>
            <person name="Brown R.H."/>
            <person name="Butlin R.K."/>
            <person name="Caggese C."/>
            <person name="Calvi B.R."/>
            <person name="Bernardo de Carvalho A."/>
            <person name="Caspi A."/>
            <person name="Castrezana S."/>
            <person name="Celniker S.E."/>
            <person name="Chang J.L."/>
            <person name="Chapple C."/>
            <person name="Chatterji S."/>
            <person name="Chinwalla A."/>
            <person name="Civetta A."/>
            <person name="Clifton S.W."/>
            <person name="Comeron J.M."/>
            <person name="Costello J.C."/>
            <person name="Coyne J.A."/>
            <person name="Daub J."/>
            <person name="David R.G."/>
            <person name="Delcher A.L."/>
            <person name="Delehaunty K."/>
            <person name="Do C.B."/>
            <person name="Ebling H."/>
            <person name="Edwards K."/>
            <person name="Eickbush T."/>
            <person name="Evans J.D."/>
            <person name="Filipski A."/>
            <person name="Findeiss S."/>
            <person name="Freyhult E."/>
            <person name="Fulton L."/>
            <person name="Fulton R."/>
            <person name="Garcia A.C."/>
            <person name="Gardiner A."/>
            <person name="Garfield D.A."/>
            <person name="Garvin B.E."/>
            <person name="Gibson G."/>
            <person name="Gilbert D."/>
            <person name="Gnerre S."/>
            <person name="Godfrey J."/>
            <person name="Good R."/>
            <person name="Gotea V."/>
            <person name="Gravely B."/>
            <person name="Greenberg A.J."/>
            <person name="Griffiths-Jones S."/>
            <person name="Gross S."/>
            <person name="Guigo R."/>
            <person name="Gustafson E.A."/>
            <person name="Haerty W."/>
            <person name="Hahn M.W."/>
            <person name="Halligan D.L."/>
            <person name="Halpern A.L."/>
            <person name="Halter G.M."/>
            <person name="Han M.V."/>
            <person name="Heger A."/>
            <person name="Hillier L."/>
            <person name="Hinrichs A.S."/>
            <person name="Holmes I."/>
            <person name="Hoskins R.A."/>
            <person name="Hubisz M.J."/>
            <person name="Hultmark D."/>
            <person name="Huntley M.A."/>
            <person name="Jaffe D.B."/>
            <person name="Jagadeeshan S."/>
            <person name="Jeck W.R."/>
            <person name="Johnson J."/>
            <person name="Jones C.D."/>
            <person name="Jordan W.C."/>
            <person name="Karpen G.H."/>
            <person name="Kataoka E."/>
            <person name="Keightley P.D."/>
            <person name="Kheradpour P."/>
            <person name="Kirkness E.F."/>
            <person name="Koerich L.B."/>
            <person name="Kristiansen K."/>
            <person name="Kudrna D."/>
            <person name="Kulathinal R.J."/>
            <person name="Kumar S."/>
            <person name="Kwok R."/>
            <person name="Lander E."/>
            <person name="Langley C.H."/>
            <person name="Lapoint R."/>
            <person name="Lazzaro B.P."/>
            <person name="Lee S.J."/>
            <person name="Levesque L."/>
            <person name="Li R."/>
            <person name="Lin C.F."/>
            <person name="Lin M.F."/>
            <person name="Lindblad-Toh K."/>
            <person name="Llopart A."/>
            <person name="Long M."/>
            <person name="Low L."/>
            <person name="Lozovsky E."/>
            <person name="Lu J."/>
            <person name="Luo M."/>
            <person name="Machado C.A."/>
            <person name="Makalowski W."/>
            <person name="Marzo M."/>
            <person name="Matsuda M."/>
            <person name="Matzkin L."/>
            <person name="McAllister B."/>
            <person name="McBride C.S."/>
            <person name="McKernan B."/>
            <person name="McKernan K."/>
            <person name="Mendez-Lago M."/>
            <person name="Minx P."/>
            <person name="Mollenhauer M.U."/>
            <person name="Montooth K."/>
            <person name="Mount S.M."/>
            <person name="Mu X."/>
            <person name="Myers E."/>
            <person name="Negre B."/>
            <person name="Newfeld S."/>
            <person name="Nielsen R."/>
            <person name="Noor M.A."/>
            <person name="O'Grady P."/>
            <person name="Pachter L."/>
            <person name="Papaceit M."/>
            <person name="Parisi M.J."/>
            <person name="Parisi M."/>
            <person name="Parts L."/>
            <person name="Pedersen J.S."/>
            <person name="Pesole G."/>
            <person name="Phillippy A.M."/>
            <person name="Ponting C.P."/>
            <person name="Pop M."/>
            <person name="Porcelli D."/>
            <person name="Powell J.R."/>
            <person name="Prohaska S."/>
            <person name="Pruitt K."/>
            <person name="Puig M."/>
            <person name="Quesneville H."/>
            <person name="Ram K.R."/>
            <person name="Rand D."/>
            <person name="Rasmussen M.D."/>
            <person name="Reed L.K."/>
            <person name="Reenan R."/>
            <person name="Reily A."/>
            <person name="Remington K.A."/>
            <person name="Rieger T.T."/>
            <person name="Ritchie M.G."/>
            <person name="Robin C."/>
            <person name="Rogers Y.H."/>
            <person name="Rohde C."/>
            <person name="Rozas J."/>
            <person name="Rubenfield M.J."/>
            <person name="Ruiz A."/>
            <person name="Russo S."/>
            <person name="Salzberg S.L."/>
            <person name="Sanchez-Gracia A."/>
            <person name="Saranga D.J."/>
            <person name="Sato H."/>
            <person name="Schaeffer S.W."/>
            <person name="Schatz M.C."/>
            <person name="Schlenke T."/>
            <person name="Schwartz R."/>
            <person name="Segarra C."/>
            <person name="Singh R.S."/>
            <person name="Sirot L."/>
            <person name="Sirota M."/>
            <person name="Sisneros N.B."/>
            <person name="Smith C.D."/>
            <person name="Smith T.F."/>
            <person name="Spieth J."/>
            <person name="Stage D.E."/>
            <person name="Stark A."/>
            <person name="Stephan W."/>
            <person name="Strausberg R.L."/>
            <person name="Strempel S."/>
            <person name="Sturgill D."/>
            <person name="Sutton G."/>
            <person name="Sutton G.G."/>
            <person name="Tao W."/>
            <person name="Teichmann S."/>
            <person name="Tobari Y.N."/>
            <person name="Tomimura Y."/>
            <person name="Tsolas J.M."/>
            <person name="Valente V.L."/>
            <person name="Venter E."/>
            <person name="Venter J.C."/>
            <person name="Vicario S."/>
            <person name="Vieira F.G."/>
            <person name="Vilella A.J."/>
            <person name="Villasante A."/>
            <person name="Walenz B."/>
            <person name="Wang J."/>
            <person name="Wasserman M."/>
            <person name="Watts T."/>
            <person name="Wilson D."/>
            <person name="Wilson R.K."/>
            <person name="Wing R.A."/>
            <person name="Wolfner M.F."/>
            <person name="Wong A."/>
            <person name="Wong G.K."/>
            <person name="Wu C.I."/>
            <person name="Wu G."/>
            <person name="Yamamoto D."/>
            <person name="Yang H.P."/>
            <person name="Yang S.P."/>
            <person name="Yorke J.A."/>
            <person name="Yoshida K."/>
            <person name="Zdobnov E."/>
            <person name="Zhang P."/>
            <person name="Zhang Y."/>
            <person name="Zimin A.V."/>
            <person name="Baldwin J."/>
            <person name="Abdouelleil A."/>
            <person name="Abdulkadir J."/>
            <person name="Abebe A."/>
            <person name="Abera B."/>
            <person name="Abreu J."/>
            <person name="Acer S.C."/>
            <person name="Aftuck L."/>
            <person name="Alexander A."/>
            <person name="An P."/>
            <person name="Anderson E."/>
            <person name="Anderson S."/>
            <person name="Arachi H."/>
            <person name="Azer M."/>
            <person name="Bachantsang P."/>
            <person name="Barry A."/>
            <person name="Bayul T."/>
            <person name="Berlin A."/>
            <person name="Bessette D."/>
            <person name="Bloom T."/>
            <person name="Blye J."/>
            <person name="Boguslavskiy L."/>
            <person name="Bonnet C."/>
            <person name="Boukhgalter B."/>
            <person name="Bourzgui I."/>
            <person name="Brown A."/>
            <person name="Cahill P."/>
            <person name="Channer S."/>
            <person name="Cheshatsang Y."/>
            <person name="Chuda L."/>
            <person name="Citroen M."/>
            <person name="Collymore A."/>
            <person name="Cooke P."/>
            <person name="Costello M."/>
            <person name="D'Aco K."/>
            <person name="Daza R."/>
            <person name="De Haan G."/>
            <person name="DeGray S."/>
            <person name="DeMaso C."/>
            <person name="Dhargay N."/>
            <person name="Dooley K."/>
            <person name="Dooley E."/>
            <person name="Doricent M."/>
            <person name="Dorje P."/>
            <person name="Dorjee K."/>
            <person name="Dupes A."/>
            <person name="Elong R."/>
            <person name="Falk J."/>
            <person name="Farina A."/>
            <person name="Faro S."/>
            <person name="Ferguson D."/>
            <person name="Fisher S."/>
            <person name="Foley C.D."/>
            <person name="Franke A."/>
            <person name="Friedrich D."/>
            <person name="Gadbois L."/>
            <person name="Gearin G."/>
            <person name="Gearin C.R."/>
            <person name="Giannoukos G."/>
            <person name="Goode T."/>
            <person name="Graham J."/>
            <person name="Grandbois E."/>
            <person name="Grewal S."/>
            <person name="Gyaltsen K."/>
            <person name="Hafez N."/>
            <person name="Hagos B."/>
            <person name="Hall J."/>
            <person name="Henson C."/>
            <person name="Hollinger A."/>
            <person name="Honan T."/>
            <person name="Huard M.D."/>
            <person name="Hughes L."/>
            <person name="Hurhula B."/>
            <person name="Husby M.E."/>
            <person name="Kamat A."/>
            <person name="Kanga B."/>
            <person name="Kashin S."/>
            <person name="Khazanovich D."/>
            <person name="Kisner P."/>
            <person name="Lance K."/>
            <person name="Lara M."/>
            <person name="Lee W."/>
            <person name="Lennon N."/>
            <person name="Letendre F."/>
            <person name="LeVine R."/>
            <person name="Lipovsky A."/>
            <person name="Liu X."/>
            <person name="Liu J."/>
            <person name="Liu S."/>
            <person name="Lokyitsang T."/>
            <person name="Lokyitsang Y."/>
            <person name="Lubonja R."/>
            <person name="Lui A."/>
            <person name="MacDonald P."/>
            <person name="Magnisalis V."/>
            <person name="Maru K."/>
            <person name="Matthews C."/>
            <person name="McCusker W."/>
            <person name="McDonough S."/>
            <person name="Mehta T."/>
            <person name="Meldrim J."/>
            <person name="Meneus L."/>
            <person name="Mihai O."/>
            <person name="Mihalev A."/>
            <person name="Mihova T."/>
            <person name="Mittelman R."/>
            <person name="Mlenga V."/>
            <person name="Montmayeur A."/>
            <person name="Mulrain L."/>
            <person name="Navidi A."/>
            <person name="Naylor J."/>
            <person name="Negash T."/>
            <person name="Nguyen T."/>
            <person name="Nguyen N."/>
            <person name="Nicol R."/>
            <person name="Norbu C."/>
            <person name="Norbu N."/>
            <person name="Novod N."/>
            <person name="O'Neill B."/>
            <person name="Osman S."/>
            <person name="Markiewicz E."/>
            <person name="Oyono O.L."/>
            <person name="Patti C."/>
            <person name="Phunkhang P."/>
            <person name="Pierre F."/>
            <person name="Priest M."/>
            <person name="Raghuraman S."/>
            <person name="Rege F."/>
            <person name="Reyes R."/>
            <person name="Rise C."/>
            <person name="Rogov P."/>
            <person name="Ross K."/>
            <person name="Ryan E."/>
            <person name="Settipalli S."/>
            <person name="Shea T."/>
            <person name="Sherpa N."/>
            <person name="Shi L."/>
            <person name="Shih D."/>
            <person name="Sparrow T."/>
            <person name="Spaulding J."/>
            <person name="Stalker J."/>
            <person name="Stange-Thomann N."/>
            <person name="Stavropoulos S."/>
            <person name="Stone C."/>
            <person name="Strader C."/>
            <person name="Tesfaye S."/>
            <person name="Thomson T."/>
            <person name="Thoulutsang Y."/>
            <person name="Thoulutsang D."/>
            <person name="Topham K."/>
            <person name="Topping I."/>
            <person name="Tsamla T."/>
            <person name="Vassiliev H."/>
            <person name="Vo A."/>
            <person name="Wangchuk T."/>
            <person name="Wangdi T."/>
            <person name="Weiand M."/>
            <person name="Wilkinson J."/>
            <person name="Wilson A."/>
            <person name="Yadav S."/>
            <person name="Young G."/>
            <person name="Yu Q."/>
            <person name="Zembek L."/>
            <person name="Zhong D."/>
            <person name="Zimmer A."/>
            <person name="Zwirko Z."/>
            <person name="Jaffe D.B."/>
            <person name="Alvarez P."/>
            <person name="Brockman W."/>
            <person name="Butler J."/>
            <person name="Chin C."/>
            <person name="Gnerre S."/>
            <person name="Grabherr M."/>
            <person name="Kleber M."/>
            <person name="Mauceli E."/>
            <person name="MacCallum I."/>
        </authorList>
    </citation>
    <scope>NUCLEOTIDE SEQUENCE [LARGE SCALE GENOMIC DNA]</scope>
    <source>
        <strain evidence="13">Tucson 14024-0371.13</strain>
    </source>
</reference>
<dbReference type="GO" id="GO:0016787">
    <property type="term" value="F:hydrolase activity"/>
    <property type="evidence" value="ECO:0007669"/>
    <property type="project" value="UniProtKB-KW"/>
</dbReference>
<dbReference type="PANTHER" id="PTHR22655:SF2">
    <property type="entry name" value="ATP-DEPENDENT RNA HELICASE TDRD12-RELATED"/>
    <property type="match status" value="1"/>
</dbReference>
<keyword evidence="8" id="KW-0862">Zinc</keyword>
<dbReference type="GO" id="GO:0005524">
    <property type="term" value="F:ATP binding"/>
    <property type="evidence" value="ECO:0007669"/>
    <property type="project" value="UniProtKB-KW"/>
</dbReference>
<dbReference type="PROSITE" id="PS50103">
    <property type="entry name" value="ZF_C3H1"/>
    <property type="match status" value="1"/>
</dbReference>
<evidence type="ECO:0000256" key="5">
    <source>
        <dbReference type="ARBA" id="ARBA00022806"/>
    </source>
</evidence>
<dbReference type="OMA" id="QQHSHWL"/>
<protein>
    <recommendedName>
        <fullName evidence="1">RNA helicase</fullName>
        <ecNumber evidence="1">3.6.4.13</ecNumber>
    </recommendedName>
</protein>
<feature type="region of interest" description="Disordered" evidence="9">
    <location>
        <begin position="1147"/>
        <end position="1175"/>
    </location>
</feature>
<dbReference type="STRING" id="7217.B3MPC9"/>
<evidence type="ECO:0000259" key="10">
    <source>
        <dbReference type="PROSITE" id="PS50103"/>
    </source>
</evidence>
<dbReference type="InterPro" id="IPR035437">
    <property type="entry name" value="SNase_OB-fold_sf"/>
</dbReference>
<dbReference type="Proteomes" id="UP000007801">
    <property type="component" value="Unassembled WGS sequence"/>
</dbReference>
<dbReference type="InterPro" id="IPR002999">
    <property type="entry name" value="Tudor"/>
</dbReference>
<keyword evidence="2" id="KW-0677">Repeat</keyword>
<name>B3MPC9_DROAN</name>
<evidence type="ECO:0000256" key="9">
    <source>
        <dbReference type="SAM" id="MobiDB-lite"/>
    </source>
</evidence>
<dbReference type="InterPro" id="IPR000571">
    <property type="entry name" value="Znf_CCCH"/>
</dbReference>
<proteinExistence type="predicted"/>
<evidence type="ECO:0000313" key="13">
    <source>
        <dbReference type="Proteomes" id="UP000007801"/>
    </source>
</evidence>
<organism evidence="12 13">
    <name type="scientific">Drosophila ananassae</name>
    <name type="common">Fruit fly</name>
    <dbReference type="NCBI Taxonomy" id="7217"/>
    <lineage>
        <taxon>Eukaryota</taxon>
        <taxon>Metazoa</taxon>
        <taxon>Ecdysozoa</taxon>
        <taxon>Arthropoda</taxon>
        <taxon>Hexapoda</taxon>
        <taxon>Insecta</taxon>
        <taxon>Pterygota</taxon>
        <taxon>Neoptera</taxon>
        <taxon>Endopterygota</taxon>
        <taxon>Diptera</taxon>
        <taxon>Brachycera</taxon>
        <taxon>Muscomorpha</taxon>
        <taxon>Ephydroidea</taxon>
        <taxon>Drosophilidae</taxon>
        <taxon>Drosophila</taxon>
        <taxon>Sophophora</taxon>
    </lineage>
</organism>
<dbReference type="SUPFAM" id="SSF49764">
    <property type="entry name" value="HSP20-like chaperones"/>
    <property type="match status" value="1"/>
</dbReference>
<dbReference type="GeneID" id="6496969"/>
<dbReference type="Pfam" id="PF00567">
    <property type="entry name" value="TUDOR"/>
    <property type="match status" value="2"/>
</dbReference>
<dbReference type="eggNOG" id="KOG0334">
    <property type="taxonomic scope" value="Eukaryota"/>
</dbReference>
<feature type="zinc finger region" description="C3H1-type" evidence="8">
    <location>
        <begin position="879"/>
        <end position="905"/>
    </location>
</feature>
<dbReference type="FunCoup" id="B3MPC9">
    <property type="interactions" value="5"/>
</dbReference>
<evidence type="ECO:0000256" key="7">
    <source>
        <dbReference type="ARBA" id="ARBA00047984"/>
    </source>
</evidence>
<dbReference type="InParanoid" id="B3MPC9"/>
<dbReference type="SUPFAM" id="SSF63748">
    <property type="entry name" value="Tudor/PWWP/MBT"/>
    <property type="match status" value="1"/>
</dbReference>
<evidence type="ECO:0000256" key="4">
    <source>
        <dbReference type="ARBA" id="ARBA00022801"/>
    </source>
</evidence>
<evidence type="ECO:0000259" key="11">
    <source>
        <dbReference type="PROSITE" id="PS51203"/>
    </source>
</evidence>
<dbReference type="PhylomeDB" id="B3MPC9"/>
<dbReference type="InterPro" id="IPR027417">
    <property type="entry name" value="P-loop_NTPase"/>
</dbReference>
<dbReference type="EC" id="3.6.4.13" evidence="1"/>
<dbReference type="HOGENOM" id="CLU_004169_0_0_1"/>
<feature type="compositionally biased region" description="Low complexity" evidence="9">
    <location>
        <begin position="1161"/>
        <end position="1170"/>
    </location>
</feature>
<dbReference type="OrthoDB" id="249932at2759"/>
<feature type="domain" description="CS" evidence="11">
    <location>
        <begin position="1369"/>
        <end position="1453"/>
    </location>
</feature>
<dbReference type="EMBL" id="CH902620">
    <property type="protein sequence ID" value="EDV32248.1"/>
    <property type="molecule type" value="Genomic_DNA"/>
</dbReference>
<evidence type="ECO:0000256" key="3">
    <source>
        <dbReference type="ARBA" id="ARBA00022741"/>
    </source>
</evidence>
<evidence type="ECO:0000256" key="2">
    <source>
        <dbReference type="ARBA" id="ARBA00022737"/>
    </source>
</evidence>
<keyword evidence="5" id="KW-0347">Helicase</keyword>
<feature type="region of interest" description="Disordered" evidence="9">
    <location>
        <begin position="1490"/>
        <end position="1518"/>
    </location>
</feature>
<dbReference type="PANTHER" id="PTHR22655">
    <property type="entry name" value="ATP-DEPENDENT RNA HELICASE TDRD12-RELATED"/>
    <property type="match status" value="1"/>
</dbReference>
<evidence type="ECO:0000313" key="12">
    <source>
        <dbReference type="EMBL" id="EDV32248.1"/>
    </source>
</evidence>
<dbReference type="InterPro" id="IPR008978">
    <property type="entry name" value="HSP20-like_chaperone"/>
</dbReference>
<dbReference type="InterPro" id="IPR007052">
    <property type="entry name" value="CS_dom"/>
</dbReference>
<evidence type="ECO:0000256" key="8">
    <source>
        <dbReference type="PROSITE-ProRule" id="PRU00723"/>
    </source>
</evidence>
<keyword evidence="3" id="KW-0547">Nucleotide-binding</keyword>
<evidence type="ECO:0000256" key="6">
    <source>
        <dbReference type="ARBA" id="ARBA00022840"/>
    </source>
</evidence>
<gene>
    <name evidence="12" type="primary">Dana\GF14141</name>
    <name evidence="12" type="synonym">dana_GLEANR_14901</name>
    <name evidence="12" type="ORF">GF14141</name>
</gene>
<keyword evidence="6" id="KW-0067">ATP-binding</keyword>
<keyword evidence="8" id="KW-0479">Metal-binding</keyword>
<dbReference type="GO" id="GO:0005829">
    <property type="term" value="C:cytosol"/>
    <property type="evidence" value="ECO:0007669"/>
    <property type="project" value="EnsemblMetazoa"/>
</dbReference>
<sequence>MDVKNDQSNLIFCKGIKELSPKPPPASILITYYMSPVEFCYISCQNVRDSARMLRNLEKNLEKYCTPERMQQKYELQEIVIVRYLAWNEPRLIRGQVMVQNDEEYLVWVVDYGFSLSCKNTDLWPLPNQLSKVVFKMKRGGVASIVPYNGNDWSVSGRQLFGKLLENATDLTFEAMYEDASRNTSYGKLTIRSPGNEAEIDGAAFLVERKCASTPTQIVPLVMSKNTWAFEMAEINDRLIKPSHRVAQFFQLVDDFAPPVVKPDTKTHLSKLVRDQEVTFGDVRFNYVQALGKTEKWSKYGKNERTLANPEIMEEFLLCRNEFTVPATAKRLSKVNTRQENSGASGSICDALKIPGRLNILECYRGLDSTDDSKSKQDNISKFKNTLPFNVPTSVLLNCGLSQIIKSEQPKQIKSSSISSRLIYSPSTSEQLKERTVGDMPQTTGGPAVNPDGQEANEGISLSNCLLAHSLEPTTPIREFEKMALCHTVKTALKDRFFHTLMPLQQYAWPHLCAGGSMILVNSSVTVRTWSYLPVLCSTVLNTLNSAPTSTRSTAGPLAILVTESPANASTLFKEISYLMQNQETHYTKVVNGHAYSERDLIFMLLNGFGILVTTPLQFHSIIKEKLHFIDKNRVLFVVLDDIQPMQVEYPEIMDNVMRSLNDFRNPKTQIIIITQKWQSRPFQKLLKSIPNPLILFGDFLEAAMYGKLALTLNVQREDQKDGVLLSFLASQKPLRKLTMIYFKSESELAGYKTMLIKAGYDCIGISKAEDQQPHQLLLVSDQLDVAQLPVRNIEVLIHNSLPVSWTKFCHRFHAQADNIPNLVAPPTGHEKHITSLVLLDENNKKELIRLVDFLHLHGITPSKEIAQLAQSCHEEAVGSRPICPYYLNSGHCHLINCNKRHEFIKADMPEPGDPLMQPETEIRCKLIKTYDPAHLAMWPLQFKTKRDGCWIDVANHVSQWTLSLEMSKGELRKMHNPYRLNDVCVVIRNGQVQRVRIVDIPSRRPVVVQLMDHGSELLHIKPCELFECPDMKFANQPPMALNIRLSGVQPANSMGVWSGDSTKWTHNKLGNIGNNMHLQVTVDFALLNVIYVKEIVLIEECPRMRTSIYRVLLSKGLISKGFAKVMNTDLNPEAKSVEEREVQEVAELQTMKNSPKSKDSTSNTNSKETPSLSVKTYHSPIGAITKILAEAKSKIIEETPIQEVVEKDDKVVPAQKPIEVTLSVEEDQAEDQDQSLDYSFGNSNAFLSALLYQATTSPQETDNNPTEDNLVVKNNQTEDQSLDFPTENCNAFLRALLFEVATRSPSKKQDTKDLLSTLLEEDPIQEEPTKPKAVKALKLHKVAKKEPQEPSPEDVAASLRCAQTVDGTVNPKVKWHQDLSHITLVIEQKVPEYELVLENNSLVYMVSTISPRQCCILNLLGEVTIESEKQIGFYLHIKLAKVGLMQLWPSLLNSLYAQQNAPWLVYDTESDKEPELSKVMRLWDSFERRRADKEEDSSSDDDYASFDESDSAMCDDL</sequence>
<dbReference type="Gene3D" id="2.40.50.90">
    <property type="match status" value="1"/>
</dbReference>
<dbReference type="GO" id="GO:0070725">
    <property type="term" value="C:Yb body"/>
    <property type="evidence" value="ECO:0007669"/>
    <property type="project" value="EnsemblMetazoa"/>
</dbReference>
<keyword evidence="8" id="KW-0863">Zinc-finger</keyword>
<dbReference type="GO" id="GO:0140965">
    <property type="term" value="P:secondary piRNA processing"/>
    <property type="evidence" value="ECO:0007669"/>
    <property type="project" value="EnsemblMetazoa"/>
</dbReference>